<dbReference type="AlphaFoldDB" id="A0A6H5G6R3"/>
<organism evidence="2 3">
    <name type="scientific">Nesidiocoris tenuis</name>
    <dbReference type="NCBI Taxonomy" id="355587"/>
    <lineage>
        <taxon>Eukaryota</taxon>
        <taxon>Metazoa</taxon>
        <taxon>Ecdysozoa</taxon>
        <taxon>Arthropoda</taxon>
        <taxon>Hexapoda</taxon>
        <taxon>Insecta</taxon>
        <taxon>Pterygota</taxon>
        <taxon>Neoptera</taxon>
        <taxon>Paraneoptera</taxon>
        <taxon>Hemiptera</taxon>
        <taxon>Heteroptera</taxon>
        <taxon>Panheteroptera</taxon>
        <taxon>Cimicomorpha</taxon>
        <taxon>Miridae</taxon>
        <taxon>Dicyphina</taxon>
        <taxon>Nesidiocoris</taxon>
    </lineage>
</organism>
<dbReference type="Proteomes" id="UP000479000">
    <property type="component" value="Unassembled WGS sequence"/>
</dbReference>
<accession>A0A6H5G6R3</accession>
<keyword evidence="3" id="KW-1185">Reference proteome</keyword>
<name>A0A6H5G6R3_9HEMI</name>
<evidence type="ECO:0000313" key="3">
    <source>
        <dbReference type="Proteomes" id="UP000479000"/>
    </source>
</evidence>
<dbReference type="EMBL" id="CADCXU010007203">
    <property type="protein sequence ID" value="CAA9998537.1"/>
    <property type="molecule type" value="Genomic_DNA"/>
</dbReference>
<sequence length="75" mass="8654">FRPGFSRFHYLPDFYFLSPKWKRAVEKFAAADPSVSISAQTQPPTALSTFRGKLITISSSEPNLITFRLRYVREL</sequence>
<evidence type="ECO:0000313" key="1">
    <source>
        <dbReference type="EMBL" id="CAA9998537.1"/>
    </source>
</evidence>
<feature type="non-terminal residue" evidence="2">
    <location>
        <position position="1"/>
    </location>
</feature>
<proteinExistence type="predicted"/>
<protein>
    <submittedName>
        <fullName evidence="2">Uncharacterized protein</fullName>
    </submittedName>
</protein>
<evidence type="ECO:0000313" key="2">
    <source>
        <dbReference type="EMBL" id="CAA9998538.1"/>
    </source>
</evidence>
<reference evidence="2 3" key="1">
    <citation type="submission" date="2020-02" db="EMBL/GenBank/DDBJ databases">
        <authorList>
            <person name="Ferguson B K."/>
        </authorList>
    </citation>
    <scope>NUCLEOTIDE SEQUENCE [LARGE SCALE GENOMIC DNA]</scope>
</reference>
<gene>
    <name evidence="1" type="ORF">NTEN_LOCUS4820</name>
    <name evidence="2" type="ORF">NTEN_LOCUS4821</name>
</gene>
<dbReference type="EMBL" id="CADCXU010007204">
    <property type="protein sequence ID" value="CAA9998538.1"/>
    <property type="molecule type" value="Genomic_DNA"/>
</dbReference>